<feature type="compositionally biased region" description="Basic and acidic residues" evidence="1">
    <location>
        <begin position="129"/>
        <end position="138"/>
    </location>
</feature>
<feature type="compositionally biased region" description="Basic and acidic residues" evidence="1">
    <location>
        <begin position="685"/>
        <end position="710"/>
    </location>
</feature>
<evidence type="ECO:0000256" key="1">
    <source>
        <dbReference type="SAM" id="MobiDB-lite"/>
    </source>
</evidence>
<feature type="compositionally biased region" description="Basic and acidic residues" evidence="1">
    <location>
        <begin position="591"/>
        <end position="611"/>
    </location>
</feature>
<name>A0AAV3Y835_9GAST</name>
<dbReference type="Proteomes" id="UP000735302">
    <property type="component" value="Unassembled WGS sequence"/>
</dbReference>
<feature type="compositionally biased region" description="Basic and acidic residues" evidence="1">
    <location>
        <begin position="914"/>
        <end position="926"/>
    </location>
</feature>
<feature type="compositionally biased region" description="Polar residues" evidence="1">
    <location>
        <begin position="643"/>
        <end position="662"/>
    </location>
</feature>
<organism evidence="2 3">
    <name type="scientific">Plakobranchus ocellatus</name>
    <dbReference type="NCBI Taxonomy" id="259542"/>
    <lineage>
        <taxon>Eukaryota</taxon>
        <taxon>Metazoa</taxon>
        <taxon>Spiralia</taxon>
        <taxon>Lophotrochozoa</taxon>
        <taxon>Mollusca</taxon>
        <taxon>Gastropoda</taxon>
        <taxon>Heterobranchia</taxon>
        <taxon>Euthyneura</taxon>
        <taxon>Panpulmonata</taxon>
        <taxon>Sacoglossa</taxon>
        <taxon>Placobranchoidea</taxon>
        <taxon>Plakobranchidae</taxon>
        <taxon>Plakobranchus</taxon>
    </lineage>
</organism>
<feature type="region of interest" description="Disordered" evidence="1">
    <location>
        <begin position="750"/>
        <end position="813"/>
    </location>
</feature>
<dbReference type="GO" id="GO:0016556">
    <property type="term" value="P:mRNA modification"/>
    <property type="evidence" value="ECO:0007669"/>
    <property type="project" value="InterPro"/>
</dbReference>
<feature type="compositionally biased region" description="Basic and acidic residues" evidence="1">
    <location>
        <begin position="187"/>
        <end position="251"/>
    </location>
</feature>
<feature type="compositionally biased region" description="Basic and acidic residues" evidence="1">
    <location>
        <begin position="663"/>
        <end position="673"/>
    </location>
</feature>
<protein>
    <submittedName>
        <fullName evidence="2">Zinc finger ccch domain-containing protein 13</fullName>
    </submittedName>
</protein>
<comment type="caution">
    <text evidence="2">The sequence shown here is derived from an EMBL/GenBank/DDBJ whole genome shotgun (WGS) entry which is preliminary data.</text>
</comment>
<feature type="compositionally biased region" description="Basic and acidic residues" evidence="1">
    <location>
        <begin position="543"/>
        <end position="583"/>
    </location>
</feature>
<feature type="compositionally biased region" description="Low complexity" evidence="1">
    <location>
        <begin position="56"/>
        <end position="68"/>
    </location>
</feature>
<feature type="region of interest" description="Disordered" evidence="1">
    <location>
        <begin position="1"/>
        <end position="735"/>
    </location>
</feature>
<feature type="region of interest" description="Disordered" evidence="1">
    <location>
        <begin position="1106"/>
        <end position="1138"/>
    </location>
</feature>
<dbReference type="InterPro" id="IPR040427">
    <property type="entry name" value="Flacc"/>
</dbReference>
<accession>A0AAV3Y835</accession>
<keyword evidence="3" id="KW-1185">Reference proteome</keyword>
<gene>
    <name evidence="2" type="ORF">PoB_000516800</name>
</gene>
<dbReference type="PANTHER" id="PTHR38563">
    <property type="entry name" value="FL(2)D-ASSOCIATED COMPLEX COMPONENT"/>
    <property type="match status" value="1"/>
</dbReference>
<feature type="compositionally biased region" description="Acidic residues" evidence="1">
    <location>
        <begin position="927"/>
        <end position="944"/>
    </location>
</feature>
<feature type="compositionally biased region" description="Polar residues" evidence="1">
    <location>
        <begin position="1109"/>
        <end position="1123"/>
    </location>
</feature>
<feature type="compositionally biased region" description="Basic and acidic residues" evidence="1">
    <location>
        <begin position="21"/>
        <end position="34"/>
    </location>
</feature>
<feature type="compositionally biased region" description="Basic and acidic residues" evidence="1">
    <location>
        <begin position="386"/>
        <end position="457"/>
    </location>
</feature>
<sequence>MIADVCSRKVTKRRVQDPSAEEQHDRGRTESKSLERKRKRKQVQPPQQYHHRHRSVSSSSTSSSPSSHSSDRGFDHRHSKGRGNRPKTGEDQTSRQQLRHKKRSKSPNEIRKEGRSAKKKRDASAESWNRSKDRKGTGKGESPQRQQRGAGAGGSGMDRGRQRNRQIQHGLKASRNISQPSGRRVGNRKDRAESPHFSKDRQRRGADSSVDRAEKDGREREKRERNVRKDDSRDRAGPTSKVRDRLEEQGRSGRMASGGGGAFAQQAERGGRLITRRGNSADRDSRRNFGGSEISGRMGQFPRPDLDRGQMGGRMGHIWDEGRREGPGDWETGPERRAFGGPRDDSTGSGKRRDGGREERLLPHPARGGPVRSGSQDRLLSRGGHGQRDEFNNGQDRVRDRRGTLQEGDGNKRERDNNRGGREENRAGRGRDDSIKCRPAERDDNFNKDREVRDRNKGVSGNRSASGVSLLPGRGEESGNRVVSKLKSELIKEDSPSAMRGESSLAAVFDQTETTRASNVLTTSSTKRRTTKSFGGKKSPKKTSADDSKTLEEKGRLRLGGRAERLVAADKKKSALSDTERGAKKITPSRDNQKGDGRTMAKHETASKERTSPGSQRSADSHHSRSRSSRKSSQSPDNRREVATTQDCLSSLQSPATASYEQQSRKSKEKDNKNAAALGRGRRRGAGDKVKTSEAGDHRGRSESLSDAESKNSPGLQERRRRKSSDSIESLPAKLDGGDIAAAMLGDGAEDGQQDVFSDWSDDDDTFNTIIDDDPRKHHVEDLDDNHDFSYGSRGHSHDLRGRRTSPATADPAPGMLLHGSGLMEAGMGHHDGHGAGLGREGYPHQLHYSSAAGQYFGNEMIMGGSHGDGSHNGQLLSSRIDQESRAQVDDLLAKPALEKNIPGVKIVEDIQKEKPARERRRRDTGEEGYEEISSDENDLDEEGEKIPKRTIVSILDIDMSSLAQITKPSRPLSPSVSGRPAVFQRYKACSVFSQLGLSRQLAGEALFEQVQAVCQKQLEQQESLMEKDTIKQGDGEAAIEKTKPSVGIGMKSAMATISSTQPSSFSSISSPSSSLPANAQSFAPAYNLDDSIASSTKNLDIKEETENLESSDNTLTVSSKNASPKPITPESEHPQFEPVAKVEPVTARKLLMPDKKVKKPEFKLYGDAPSDHILQKARAQKRAALLGNFGLFRRALTARKDLSIRRQLCKIDSNYDQSAIYPSGLADPDMFRASLQLLKQKTACMMTTK</sequence>
<feature type="compositionally biased region" description="Basic and acidic residues" evidence="1">
    <location>
        <begin position="317"/>
        <end position="362"/>
    </location>
</feature>
<feature type="compositionally biased region" description="Basic and acidic residues" evidence="1">
    <location>
        <begin position="106"/>
        <end position="116"/>
    </location>
</feature>
<evidence type="ECO:0000313" key="2">
    <source>
        <dbReference type="EMBL" id="GFN78662.1"/>
    </source>
</evidence>
<dbReference type="EMBL" id="BLXT01000592">
    <property type="protein sequence ID" value="GFN78662.1"/>
    <property type="molecule type" value="Genomic_DNA"/>
</dbReference>
<feature type="region of interest" description="Disordered" evidence="1">
    <location>
        <begin position="914"/>
        <end position="945"/>
    </location>
</feature>
<dbReference type="PANTHER" id="PTHR38563:SF1">
    <property type="entry name" value="FL(2)D-ASSOCIATED COMPLEX COMPONENT"/>
    <property type="match status" value="1"/>
</dbReference>
<feature type="compositionally biased region" description="Basic and acidic residues" evidence="1">
    <location>
        <begin position="486"/>
        <end position="495"/>
    </location>
</feature>
<evidence type="ECO:0000313" key="3">
    <source>
        <dbReference type="Proteomes" id="UP000735302"/>
    </source>
</evidence>
<feature type="compositionally biased region" description="Polar residues" evidence="1">
    <location>
        <begin position="511"/>
        <end position="521"/>
    </location>
</feature>
<proteinExistence type="predicted"/>
<dbReference type="AlphaFoldDB" id="A0AAV3Y835"/>
<dbReference type="GO" id="GO:0036396">
    <property type="term" value="C:RNA N6-methyladenosine methyltransferase complex"/>
    <property type="evidence" value="ECO:0007669"/>
    <property type="project" value="InterPro"/>
</dbReference>
<reference evidence="2 3" key="1">
    <citation type="journal article" date="2021" name="Elife">
        <title>Chloroplast acquisition without the gene transfer in kleptoplastic sea slugs, Plakobranchus ocellatus.</title>
        <authorList>
            <person name="Maeda T."/>
            <person name="Takahashi S."/>
            <person name="Yoshida T."/>
            <person name="Shimamura S."/>
            <person name="Takaki Y."/>
            <person name="Nagai Y."/>
            <person name="Toyoda A."/>
            <person name="Suzuki Y."/>
            <person name="Arimoto A."/>
            <person name="Ishii H."/>
            <person name="Satoh N."/>
            <person name="Nishiyama T."/>
            <person name="Hasebe M."/>
            <person name="Maruyama T."/>
            <person name="Minagawa J."/>
            <person name="Obokata J."/>
            <person name="Shigenobu S."/>
        </authorList>
    </citation>
    <scope>NUCLEOTIDE SEQUENCE [LARGE SCALE GENOMIC DNA]</scope>
</reference>